<accession>A0A2G5VT67</accession>
<dbReference type="InterPro" id="IPR050079">
    <property type="entry name" value="DEAD_box_RNA_helicase"/>
</dbReference>
<evidence type="ECO:0000256" key="5">
    <source>
        <dbReference type="ARBA" id="ARBA00022840"/>
    </source>
</evidence>
<dbReference type="GO" id="GO:0005524">
    <property type="term" value="F:ATP binding"/>
    <property type="evidence" value="ECO:0007669"/>
    <property type="project" value="UniProtKB-KW"/>
</dbReference>
<dbReference type="Proteomes" id="UP000230233">
    <property type="component" value="Chromosome I"/>
</dbReference>
<evidence type="ECO:0000256" key="6">
    <source>
        <dbReference type="PROSITE-ProRule" id="PRU00552"/>
    </source>
</evidence>
<dbReference type="SUPFAM" id="SSF52540">
    <property type="entry name" value="P-loop containing nucleoside triphosphate hydrolases"/>
    <property type="match status" value="1"/>
</dbReference>
<organism evidence="10 11">
    <name type="scientific">Caenorhabditis nigoni</name>
    <dbReference type="NCBI Taxonomy" id="1611254"/>
    <lineage>
        <taxon>Eukaryota</taxon>
        <taxon>Metazoa</taxon>
        <taxon>Ecdysozoa</taxon>
        <taxon>Nematoda</taxon>
        <taxon>Chromadorea</taxon>
        <taxon>Rhabditida</taxon>
        <taxon>Rhabditina</taxon>
        <taxon>Rhabditomorpha</taxon>
        <taxon>Rhabditoidea</taxon>
        <taxon>Rhabditidae</taxon>
        <taxon>Peloderinae</taxon>
        <taxon>Caenorhabditis</taxon>
    </lineage>
</organism>
<evidence type="ECO:0000259" key="8">
    <source>
        <dbReference type="PROSITE" id="PS51192"/>
    </source>
</evidence>
<evidence type="ECO:0000313" key="10">
    <source>
        <dbReference type="EMBL" id="PIC54984.1"/>
    </source>
</evidence>
<evidence type="ECO:0000256" key="3">
    <source>
        <dbReference type="ARBA" id="ARBA00022801"/>
    </source>
</evidence>
<dbReference type="PANTHER" id="PTHR47959">
    <property type="entry name" value="ATP-DEPENDENT RNA HELICASE RHLE-RELATED"/>
    <property type="match status" value="1"/>
</dbReference>
<dbReference type="GO" id="GO:0016787">
    <property type="term" value="F:hydrolase activity"/>
    <property type="evidence" value="ECO:0007669"/>
    <property type="project" value="UniProtKB-KW"/>
</dbReference>
<name>A0A2G5VT67_9PELO</name>
<keyword evidence="11" id="KW-1185">Reference proteome</keyword>
<proteinExistence type="predicted"/>
<feature type="domain" description="DEAD-box RNA helicase Q" evidence="9">
    <location>
        <begin position="157"/>
        <end position="185"/>
    </location>
</feature>
<dbReference type="EMBL" id="PDUG01000001">
    <property type="protein sequence ID" value="PIC54984.1"/>
    <property type="molecule type" value="Genomic_DNA"/>
</dbReference>
<dbReference type="AlphaFoldDB" id="A0A2G5VT67"/>
<feature type="domain" description="Helicase ATP-binding" evidence="8">
    <location>
        <begin position="188"/>
        <end position="260"/>
    </location>
</feature>
<evidence type="ECO:0000256" key="7">
    <source>
        <dbReference type="SAM" id="MobiDB-lite"/>
    </source>
</evidence>
<feature type="region of interest" description="Disordered" evidence="7">
    <location>
        <begin position="1"/>
        <end position="26"/>
    </location>
</feature>
<feature type="compositionally biased region" description="Acidic residues" evidence="7">
    <location>
        <begin position="11"/>
        <end position="26"/>
    </location>
</feature>
<dbReference type="Pfam" id="PF00270">
    <property type="entry name" value="DEAD"/>
    <property type="match status" value="1"/>
</dbReference>
<keyword evidence="3" id="KW-0378">Hydrolase</keyword>
<reference evidence="11" key="1">
    <citation type="submission" date="2017-10" db="EMBL/GenBank/DDBJ databases">
        <title>Rapid genome shrinkage in a self-fertile nematode reveals novel sperm competition proteins.</title>
        <authorList>
            <person name="Yin D."/>
            <person name="Schwarz E.M."/>
            <person name="Thomas C.G."/>
            <person name="Felde R.L."/>
            <person name="Korf I.F."/>
            <person name="Cutter A.D."/>
            <person name="Schartner C.M."/>
            <person name="Ralston E.J."/>
            <person name="Meyer B.J."/>
            <person name="Haag E.S."/>
        </authorList>
    </citation>
    <scope>NUCLEOTIDE SEQUENCE [LARGE SCALE GENOMIC DNA]</scope>
    <source>
        <strain evidence="11">JU1422</strain>
    </source>
</reference>
<dbReference type="InterPro" id="IPR014001">
    <property type="entry name" value="Helicase_ATP-bd"/>
</dbReference>
<dbReference type="STRING" id="1611254.A0A2G5VT67"/>
<dbReference type="SMART" id="SM00487">
    <property type="entry name" value="DEXDc"/>
    <property type="match status" value="1"/>
</dbReference>
<dbReference type="PROSITE" id="PS51192">
    <property type="entry name" value="HELICASE_ATP_BIND_1"/>
    <property type="match status" value="1"/>
</dbReference>
<dbReference type="PANTHER" id="PTHR47959:SF1">
    <property type="entry name" value="ATP-DEPENDENT RNA HELICASE DBPA"/>
    <property type="match status" value="1"/>
</dbReference>
<evidence type="ECO:0000256" key="2">
    <source>
        <dbReference type="ARBA" id="ARBA00022741"/>
    </source>
</evidence>
<evidence type="ECO:0000256" key="1">
    <source>
        <dbReference type="ARBA" id="ARBA00012552"/>
    </source>
</evidence>
<dbReference type="Gene3D" id="3.40.50.300">
    <property type="entry name" value="P-loop containing nucleotide triphosphate hydrolases"/>
    <property type="match status" value="1"/>
</dbReference>
<dbReference type="GO" id="GO:0003676">
    <property type="term" value="F:nucleic acid binding"/>
    <property type="evidence" value="ECO:0007669"/>
    <property type="project" value="InterPro"/>
</dbReference>
<evidence type="ECO:0000256" key="4">
    <source>
        <dbReference type="ARBA" id="ARBA00022806"/>
    </source>
</evidence>
<comment type="caution">
    <text evidence="10">The sequence shown here is derived from an EMBL/GenBank/DDBJ whole genome shotgun (WGS) entry which is preliminary data.</text>
</comment>
<gene>
    <name evidence="10" type="primary">Cnig_chr_I.g45</name>
    <name evidence="10" type="ORF">B9Z55_000045</name>
</gene>
<keyword evidence="5" id="KW-0067">ATP-binding</keyword>
<keyword evidence="2" id="KW-0547">Nucleotide-binding</keyword>
<protein>
    <recommendedName>
        <fullName evidence="1">RNA helicase</fullName>
        <ecNumber evidence="1">3.6.4.13</ecNumber>
    </recommendedName>
</protein>
<dbReference type="GO" id="GO:0005829">
    <property type="term" value="C:cytosol"/>
    <property type="evidence" value="ECO:0007669"/>
    <property type="project" value="TreeGrafter"/>
</dbReference>
<dbReference type="InterPro" id="IPR011545">
    <property type="entry name" value="DEAD/DEAH_box_helicase_dom"/>
</dbReference>
<keyword evidence="4" id="KW-0347">Helicase</keyword>
<dbReference type="PROSITE" id="PS51195">
    <property type="entry name" value="Q_MOTIF"/>
    <property type="match status" value="1"/>
</dbReference>
<dbReference type="InterPro" id="IPR027417">
    <property type="entry name" value="P-loop_NTPase"/>
</dbReference>
<dbReference type="GO" id="GO:0003724">
    <property type="term" value="F:RNA helicase activity"/>
    <property type="evidence" value="ECO:0007669"/>
    <property type="project" value="UniProtKB-EC"/>
</dbReference>
<sequence>MVNLFPKTVESDEEMEIDESDDEQVNDEAVTVRKKKKIANAAEEFAQDFVFESDSLYVDRETEDLQKYLKKQNPTSLDEKIAEMRKLKNTGKAVIVDNEADDVEINEDDDVQQLGGKETRDTVREKKKAGKSRKAADGDDFFSALIDGKSLDTNVNVSFEQMNLSRQILKACAGAGYSDPTPIQQACIPVALTGKDICACAATGTGKTAAFVLPILERMIYRPKGASCTRVLVLVPTRELAIQVFQVFRKLSTFIQLEVCLCAGKQENGQSGGGVEGEGVMEVFNQLRSIDWENEVGQPLDHRCQSGGLSKVGELDGAGKMGDF</sequence>
<dbReference type="OrthoDB" id="1191041at2759"/>
<evidence type="ECO:0000259" key="9">
    <source>
        <dbReference type="PROSITE" id="PS51195"/>
    </source>
</evidence>
<feature type="short sequence motif" description="Q motif" evidence="6">
    <location>
        <begin position="157"/>
        <end position="185"/>
    </location>
</feature>
<dbReference type="EC" id="3.6.4.13" evidence="1"/>
<evidence type="ECO:0000313" key="11">
    <source>
        <dbReference type="Proteomes" id="UP000230233"/>
    </source>
</evidence>
<dbReference type="InterPro" id="IPR014014">
    <property type="entry name" value="RNA_helicase_DEAD_Q_motif"/>
</dbReference>